<evidence type="ECO:0000313" key="3">
    <source>
        <dbReference type="Proteomes" id="UP000281553"/>
    </source>
</evidence>
<proteinExistence type="predicted"/>
<dbReference type="AlphaFoldDB" id="A0A3P6TX80"/>
<evidence type="ECO:0000256" key="1">
    <source>
        <dbReference type="SAM" id="Phobius"/>
    </source>
</evidence>
<feature type="non-terminal residue" evidence="2">
    <location>
        <position position="141"/>
    </location>
</feature>
<name>A0A3P6TX80_DIBLA</name>
<dbReference type="EMBL" id="UYRU01044302">
    <property type="protein sequence ID" value="VDK86065.1"/>
    <property type="molecule type" value="Genomic_DNA"/>
</dbReference>
<feature type="transmembrane region" description="Helical" evidence="1">
    <location>
        <begin position="82"/>
        <end position="101"/>
    </location>
</feature>
<reference evidence="2 3" key="1">
    <citation type="submission" date="2018-11" db="EMBL/GenBank/DDBJ databases">
        <authorList>
            <consortium name="Pathogen Informatics"/>
        </authorList>
    </citation>
    <scope>NUCLEOTIDE SEQUENCE [LARGE SCALE GENOMIC DNA]</scope>
</reference>
<keyword evidence="1" id="KW-1133">Transmembrane helix</keyword>
<feature type="transmembrane region" description="Helical" evidence="1">
    <location>
        <begin position="49"/>
        <end position="76"/>
    </location>
</feature>
<evidence type="ECO:0000313" key="2">
    <source>
        <dbReference type="EMBL" id="VDK86065.1"/>
    </source>
</evidence>
<accession>A0A3P6TX80</accession>
<sequence>MFFHSRTRALVDLPAASSSGCQVEQVKPAAAPTATTLHPKPNRRERCKLILQVLIWLSLWFGCLSALILFLLGLFSPCRECLTVGVILGIVCVGVFLHNCLRRGSIPNPLPRYYSSKFSLADDHAAVFYLPKTTDAGLKRS</sequence>
<organism evidence="2 3">
    <name type="scientific">Dibothriocephalus latus</name>
    <name type="common">Fish tapeworm</name>
    <name type="synonym">Diphyllobothrium latum</name>
    <dbReference type="NCBI Taxonomy" id="60516"/>
    <lineage>
        <taxon>Eukaryota</taxon>
        <taxon>Metazoa</taxon>
        <taxon>Spiralia</taxon>
        <taxon>Lophotrochozoa</taxon>
        <taxon>Platyhelminthes</taxon>
        <taxon>Cestoda</taxon>
        <taxon>Eucestoda</taxon>
        <taxon>Diphyllobothriidea</taxon>
        <taxon>Diphyllobothriidae</taxon>
        <taxon>Dibothriocephalus</taxon>
    </lineage>
</organism>
<keyword evidence="1" id="KW-0812">Transmembrane</keyword>
<protein>
    <submittedName>
        <fullName evidence="2">Uncharacterized protein</fullName>
    </submittedName>
</protein>
<gene>
    <name evidence="2" type="ORF">DILT_LOCUS3815</name>
</gene>
<dbReference type="Proteomes" id="UP000281553">
    <property type="component" value="Unassembled WGS sequence"/>
</dbReference>
<keyword evidence="1" id="KW-0472">Membrane</keyword>
<keyword evidence="3" id="KW-1185">Reference proteome</keyword>
<dbReference type="OrthoDB" id="6268815at2759"/>